<keyword evidence="3 5" id="KW-1133">Transmembrane helix</keyword>
<proteinExistence type="predicted"/>
<sequence>MPFVFIVIYLVLVLVRPQEYPQWAQAGIPFLPIALITALVAWLPSRHKRFDEPQYLLLALFLLVTSLSIAVNGWSGGALEHFNVFAPTLVAFVLLANTALTRQRVVFVIGVFTACAVLLAIHGIKQSATGLGWTGMPLIDDGRIQYLGIFSDPNDLGMLFVICVPMALYLSSRGGLLGLRRLVWLAAAGVLMYGILLTNSRGSLLALVVMSGAYLWQRRGPVTAGVMAAICLTLLKLLPSRLDQLDVQERSATGRVEAWYEGMQMFIAHPVMGVGTDRFTEFNELTAHNSLILVLAENGFIGFFLWFSFMGYCFWMMARLLRHAPELSDDDDVIEWRRDRAIAMTLLVSLVGYAATAFFLSRSYVMLPYLLSAVVVAHFTAVRERFPDVVPFNLGQDLLRWLVLACAAVVAFYLLLKVLLAMS</sequence>
<protein>
    <submittedName>
        <fullName evidence="8">O-antigen ligase family protein</fullName>
    </submittedName>
</protein>
<feature type="transmembrane region" description="Helical" evidence="5">
    <location>
        <begin position="144"/>
        <end position="170"/>
    </location>
</feature>
<evidence type="ECO:0000256" key="1">
    <source>
        <dbReference type="ARBA" id="ARBA00004141"/>
    </source>
</evidence>
<dbReference type="Pfam" id="PF04932">
    <property type="entry name" value="Wzy_C"/>
    <property type="match status" value="1"/>
</dbReference>
<dbReference type="InterPro" id="IPR007016">
    <property type="entry name" value="O-antigen_ligase-rel_domated"/>
</dbReference>
<evidence type="ECO:0000256" key="3">
    <source>
        <dbReference type="ARBA" id="ARBA00022989"/>
    </source>
</evidence>
<evidence type="ECO:0000313" key="8">
    <source>
        <dbReference type="EMBL" id="QOW21288.1"/>
    </source>
</evidence>
<feature type="domain" description="DUF5935" evidence="7">
    <location>
        <begin position="2"/>
        <end position="172"/>
    </location>
</feature>
<gene>
    <name evidence="8" type="ORF">INQ42_08350</name>
</gene>
<keyword evidence="2 5" id="KW-0812">Transmembrane</keyword>
<evidence type="ECO:0000259" key="7">
    <source>
        <dbReference type="Pfam" id="PF19358"/>
    </source>
</evidence>
<feature type="transmembrane region" description="Helical" evidence="5">
    <location>
        <begin position="182"/>
        <end position="200"/>
    </location>
</feature>
<organism evidence="8 9">
    <name type="scientific">Novilysobacter avium</name>
    <dbReference type="NCBI Taxonomy" id="2781023"/>
    <lineage>
        <taxon>Bacteria</taxon>
        <taxon>Pseudomonadati</taxon>
        <taxon>Pseudomonadota</taxon>
        <taxon>Gammaproteobacteria</taxon>
        <taxon>Lysobacterales</taxon>
        <taxon>Lysobacteraceae</taxon>
        <taxon>Novilysobacter</taxon>
    </lineage>
</organism>
<feature type="transmembrane region" description="Helical" evidence="5">
    <location>
        <begin position="27"/>
        <end position="43"/>
    </location>
</feature>
<reference evidence="8 9" key="1">
    <citation type="submission" date="2020-10" db="EMBL/GenBank/DDBJ databases">
        <title>complete genome sequencing of Lysobacter sp. H23M41.</title>
        <authorList>
            <person name="Bae J.-W."/>
            <person name="Lee S.-Y."/>
        </authorList>
    </citation>
    <scope>NUCLEOTIDE SEQUENCE [LARGE SCALE GENOMIC DNA]</scope>
    <source>
        <strain evidence="8 9">H23M41</strain>
    </source>
</reference>
<dbReference type="RefSeq" id="WP_194033871.1">
    <property type="nucleotide sequence ID" value="NZ_CP063657.1"/>
</dbReference>
<feature type="transmembrane region" description="Helical" evidence="5">
    <location>
        <begin position="398"/>
        <end position="420"/>
    </location>
</feature>
<dbReference type="EMBL" id="CP063657">
    <property type="protein sequence ID" value="QOW21288.1"/>
    <property type="molecule type" value="Genomic_DNA"/>
</dbReference>
<dbReference type="PANTHER" id="PTHR37422">
    <property type="entry name" value="TEICHURONIC ACID BIOSYNTHESIS PROTEIN TUAE"/>
    <property type="match status" value="1"/>
</dbReference>
<dbReference type="Pfam" id="PF19358">
    <property type="entry name" value="DUF5935"/>
    <property type="match status" value="1"/>
</dbReference>
<evidence type="ECO:0000313" key="9">
    <source>
        <dbReference type="Proteomes" id="UP000593932"/>
    </source>
</evidence>
<dbReference type="InterPro" id="IPR045979">
    <property type="entry name" value="DUF5935"/>
</dbReference>
<feature type="transmembrane region" description="Helical" evidence="5">
    <location>
        <begin position="341"/>
        <end position="360"/>
    </location>
</feature>
<name>A0A7S6ZTT5_9GAMM</name>
<feature type="transmembrane region" description="Helical" evidence="5">
    <location>
        <begin position="367"/>
        <end position="386"/>
    </location>
</feature>
<dbReference type="InterPro" id="IPR051533">
    <property type="entry name" value="WaaL-like"/>
</dbReference>
<keyword evidence="4 5" id="KW-0472">Membrane</keyword>
<comment type="subcellular location">
    <subcellularLocation>
        <location evidence="1">Membrane</location>
        <topology evidence="1">Multi-pass membrane protein</topology>
    </subcellularLocation>
</comment>
<evidence type="ECO:0000259" key="6">
    <source>
        <dbReference type="Pfam" id="PF04932"/>
    </source>
</evidence>
<dbReference type="GO" id="GO:0016874">
    <property type="term" value="F:ligase activity"/>
    <property type="evidence" value="ECO:0007669"/>
    <property type="project" value="UniProtKB-KW"/>
</dbReference>
<feature type="transmembrane region" description="Helical" evidence="5">
    <location>
        <begin position="105"/>
        <end position="124"/>
    </location>
</feature>
<evidence type="ECO:0000256" key="5">
    <source>
        <dbReference type="SAM" id="Phobius"/>
    </source>
</evidence>
<feature type="domain" description="O-antigen ligase-related" evidence="6">
    <location>
        <begin position="188"/>
        <end position="307"/>
    </location>
</feature>
<evidence type="ECO:0000256" key="4">
    <source>
        <dbReference type="ARBA" id="ARBA00023136"/>
    </source>
</evidence>
<feature type="transmembrane region" description="Helical" evidence="5">
    <location>
        <begin position="220"/>
        <end position="238"/>
    </location>
</feature>
<evidence type="ECO:0000256" key="2">
    <source>
        <dbReference type="ARBA" id="ARBA00022692"/>
    </source>
</evidence>
<accession>A0A7S6ZTT5</accession>
<dbReference type="PANTHER" id="PTHR37422:SF13">
    <property type="entry name" value="LIPOPOLYSACCHARIDE BIOSYNTHESIS PROTEIN PA4999-RELATED"/>
    <property type="match status" value="1"/>
</dbReference>
<feature type="transmembrane region" description="Helical" evidence="5">
    <location>
        <begin position="300"/>
        <end position="321"/>
    </location>
</feature>
<keyword evidence="9" id="KW-1185">Reference proteome</keyword>
<feature type="transmembrane region" description="Helical" evidence="5">
    <location>
        <begin position="55"/>
        <end position="75"/>
    </location>
</feature>
<feature type="transmembrane region" description="Helical" evidence="5">
    <location>
        <begin position="81"/>
        <end position="100"/>
    </location>
</feature>
<keyword evidence="8" id="KW-0436">Ligase</keyword>
<dbReference type="Proteomes" id="UP000593932">
    <property type="component" value="Chromosome"/>
</dbReference>